<dbReference type="InterPro" id="IPR036869">
    <property type="entry name" value="J_dom_sf"/>
</dbReference>
<evidence type="ECO:0000259" key="9">
    <source>
        <dbReference type="PROSITE" id="PS50076"/>
    </source>
</evidence>
<evidence type="ECO:0000256" key="1">
    <source>
        <dbReference type="ARBA" id="ARBA00004434"/>
    </source>
</evidence>
<evidence type="ECO:0000313" key="10">
    <source>
        <dbReference type="EMBL" id="VBB68654.1"/>
    </source>
</evidence>
<reference evidence="10" key="1">
    <citation type="submission" date="2018-10" db="EMBL/GenBank/DDBJ databases">
        <authorList>
            <person name="Gruber-Vodicka H."/>
            <person name="Jaeckle O."/>
        </authorList>
    </citation>
    <scope>NUCLEOTIDE SEQUENCE</scope>
</reference>
<dbReference type="PANTHER" id="PTHR12763">
    <property type="match status" value="1"/>
</dbReference>
<keyword evidence="4 8" id="KW-1133">Transmembrane helix</keyword>
<evidence type="ECO:0000256" key="4">
    <source>
        <dbReference type="ARBA" id="ARBA00022989"/>
    </source>
</evidence>
<accession>A0A484H5D1</accession>
<dbReference type="EMBL" id="LR026963">
    <property type="protein sequence ID" value="VBB68654.1"/>
    <property type="molecule type" value="Genomic_DNA"/>
</dbReference>
<proteinExistence type="inferred from homology"/>
<dbReference type="PANTHER" id="PTHR12763:SF28">
    <property type="entry name" value="GEO10507P1-RELATED"/>
    <property type="match status" value="1"/>
</dbReference>
<dbReference type="SUPFAM" id="SSF46565">
    <property type="entry name" value="Chaperone J-domain"/>
    <property type="match status" value="1"/>
</dbReference>
<sequence>MLPVLLFGLIVLMAVVLLLRWFTTSEPRDVLRGLKWSGLAVVAVVAVLLAANGRLGWLFAVLAAWIPRLMRTLQIHALIRGVWTALTSAGFHSVSGAERTARASVIETECLRMVLDHTSGHLSGRVRTGSLAGRLLDDLSLAELMVLYRFCATDENSLQVLEAWLDREGPAGWRQTTSAFRKDDSADHVSTGSMTHAEALRVLDLESDATPDQIREAYCRLITRLHPDHGGSSYLAAQLNCAKDVLLGS</sequence>
<dbReference type="InterPro" id="IPR001623">
    <property type="entry name" value="DnaJ_domain"/>
</dbReference>
<comment type="subcellular location">
    <subcellularLocation>
        <location evidence="1">Mitochondrion inner membrane</location>
        <topology evidence="1">Single-pass membrane protein</topology>
    </subcellularLocation>
</comment>
<keyword evidence="5" id="KW-0496">Mitochondrion</keyword>
<dbReference type="AlphaFoldDB" id="A0A484H5D1"/>
<keyword evidence="10" id="KW-0346">Stress response</keyword>
<keyword evidence="3" id="KW-0999">Mitochondrion inner membrane</keyword>
<evidence type="ECO:0000256" key="7">
    <source>
        <dbReference type="ARBA" id="ARBA00038105"/>
    </source>
</evidence>
<evidence type="ECO:0000256" key="8">
    <source>
        <dbReference type="SAM" id="Phobius"/>
    </source>
</evidence>
<gene>
    <name evidence="10" type="ORF">RIEGSTA812A_PEG_127</name>
</gene>
<keyword evidence="2 8" id="KW-0812">Transmembrane</keyword>
<evidence type="ECO:0000256" key="6">
    <source>
        <dbReference type="ARBA" id="ARBA00023136"/>
    </source>
</evidence>
<comment type="similarity">
    <text evidence="7">Belongs to the TIM14 family.</text>
</comment>
<feature type="domain" description="J" evidence="9">
    <location>
        <begin position="198"/>
        <end position="249"/>
    </location>
</feature>
<evidence type="ECO:0000256" key="3">
    <source>
        <dbReference type="ARBA" id="ARBA00022792"/>
    </source>
</evidence>
<keyword evidence="6 8" id="KW-0472">Membrane</keyword>
<dbReference type="GO" id="GO:0005743">
    <property type="term" value="C:mitochondrial inner membrane"/>
    <property type="evidence" value="ECO:0007669"/>
    <property type="project" value="UniProtKB-SubCell"/>
</dbReference>
<evidence type="ECO:0000256" key="2">
    <source>
        <dbReference type="ARBA" id="ARBA00022692"/>
    </source>
</evidence>
<dbReference type="CDD" id="cd06257">
    <property type="entry name" value="DnaJ"/>
    <property type="match status" value="1"/>
</dbReference>
<dbReference type="Gene3D" id="1.10.287.110">
    <property type="entry name" value="DnaJ domain"/>
    <property type="match status" value="1"/>
</dbReference>
<organism evidence="10">
    <name type="scientific">invertebrate metagenome</name>
    <dbReference type="NCBI Taxonomy" id="1711999"/>
    <lineage>
        <taxon>unclassified sequences</taxon>
        <taxon>metagenomes</taxon>
        <taxon>organismal metagenomes</taxon>
    </lineage>
</organism>
<evidence type="ECO:0000256" key="5">
    <source>
        <dbReference type="ARBA" id="ARBA00023128"/>
    </source>
</evidence>
<protein>
    <submittedName>
        <fullName evidence="10">FIG033376: Heat shock protein DnaJ-like</fullName>
    </submittedName>
</protein>
<name>A0A484H5D1_9ZZZZ</name>
<dbReference type="PROSITE" id="PS50076">
    <property type="entry name" value="DNAJ_2"/>
    <property type="match status" value="1"/>
</dbReference>
<feature type="transmembrane region" description="Helical" evidence="8">
    <location>
        <begin position="37"/>
        <end position="66"/>
    </location>
</feature>